<dbReference type="PROSITE" id="PS51826">
    <property type="entry name" value="PSBD"/>
    <property type="match status" value="1"/>
</dbReference>
<keyword evidence="3 6" id="KW-0808">Transferase</keyword>
<dbReference type="PANTHER" id="PTHR43178">
    <property type="entry name" value="DIHYDROLIPOAMIDE ACETYLTRANSFERASE COMPONENT OF PYRUVATE DEHYDROGENASE COMPLEX"/>
    <property type="match status" value="1"/>
</dbReference>
<dbReference type="Proteomes" id="UP000662814">
    <property type="component" value="Chromosome"/>
</dbReference>
<dbReference type="Pfam" id="PF00198">
    <property type="entry name" value="2-oxoacid_dh"/>
    <property type="match status" value="1"/>
</dbReference>
<dbReference type="Pfam" id="PF00364">
    <property type="entry name" value="Biotin_lipoyl"/>
    <property type="match status" value="1"/>
</dbReference>
<dbReference type="EC" id="2.3.1.-" evidence="6"/>
<dbReference type="PANTHER" id="PTHR43178:SF5">
    <property type="entry name" value="LIPOAMIDE ACYLTRANSFERASE COMPONENT OF BRANCHED-CHAIN ALPHA-KETO ACID DEHYDROGENASE COMPLEX, MITOCHONDRIAL"/>
    <property type="match status" value="1"/>
</dbReference>
<dbReference type="PROSITE" id="PS00189">
    <property type="entry name" value="LIPOYL"/>
    <property type="match status" value="1"/>
</dbReference>
<dbReference type="InterPro" id="IPR001078">
    <property type="entry name" value="2-oxoacid_DH_actylTfrase"/>
</dbReference>
<gene>
    <name evidence="10" type="primary">sucB</name>
    <name evidence="10" type="ORF">HCR76_08605</name>
</gene>
<dbReference type="InterPro" id="IPR003016">
    <property type="entry name" value="2-oxoA_DH_lipoyl-BS"/>
</dbReference>
<dbReference type="Gene3D" id="2.40.50.100">
    <property type="match status" value="1"/>
</dbReference>
<dbReference type="InterPro" id="IPR023213">
    <property type="entry name" value="CAT-like_dom_sf"/>
</dbReference>
<evidence type="ECO:0000256" key="1">
    <source>
        <dbReference type="ARBA" id="ARBA00001938"/>
    </source>
</evidence>
<reference evidence="10 11" key="1">
    <citation type="submission" date="2020-12" db="EMBL/GenBank/DDBJ databases">
        <title>Microbacterium sp. HY060.</title>
        <authorList>
            <person name="Zhou J."/>
        </authorList>
    </citation>
    <scope>NUCLEOTIDE SEQUENCE [LARGE SCALE GENOMIC DNA]</scope>
    <source>
        <strain evidence="10 11">HY60</strain>
    </source>
</reference>
<dbReference type="InterPro" id="IPR004167">
    <property type="entry name" value="PSBD"/>
</dbReference>
<evidence type="ECO:0000259" key="9">
    <source>
        <dbReference type="PROSITE" id="PS51826"/>
    </source>
</evidence>
<accession>A0ABX6YMU4</accession>
<evidence type="ECO:0000313" key="10">
    <source>
        <dbReference type="EMBL" id="QPZ40053.1"/>
    </source>
</evidence>
<evidence type="ECO:0000256" key="4">
    <source>
        <dbReference type="ARBA" id="ARBA00022823"/>
    </source>
</evidence>
<sequence>MSETVNLPALGDSVTEGTITRWLKNVGDHVEIDEPLLEVSTDKVDTEIPSPVAGVLEEIFASEDDTIDVGAPLATVGDGSGASGSGSSSEPASEETTESAAPAPAPEAEPEPQREPQHVDSDTHDDADSPAADEPAASGSDETSDVDAPQSTEPAESAGASSSAEPVDVTGNAGYVTPLVRRLANQHDVDLSTVTGTGVGGRVRKEDVLEAAARTDDTPAEATTPAAVSELRGTTQPMTRLRKVAAEQAVASRQATAQVTTVIEVDVTSIADLIARVQDAFTEKTGKALEFIPFFAKAATQALQEHPIINATVDGEQIVYPGAENLSVAVDTDRGLLSPVVKNASSLDVAGLATAIHDLAERTRSNGLKPDELSGGSFTIASSEARGALFETPVVFLPQSASLSSGTVTKRVAVVDAGGVDAFAVRSTVYFSLSYDQRIIDSTDASRFLDSIRHSLENDDFEGQLGL</sequence>
<dbReference type="InterPro" id="IPR011053">
    <property type="entry name" value="Single_hybrid_motif"/>
</dbReference>
<name>A0ABX6YMU4_9MICO</name>
<dbReference type="PROSITE" id="PS50968">
    <property type="entry name" value="BIOTINYL_LIPOYL"/>
    <property type="match status" value="1"/>
</dbReference>
<dbReference type="InterPro" id="IPR014276">
    <property type="entry name" value="2-oxoglutarate_DH_E2"/>
</dbReference>
<organism evidence="10 11">
    <name type="scientific">Paramicrobacterium chengjingii</name>
    <dbReference type="NCBI Taxonomy" id="2769067"/>
    <lineage>
        <taxon>Bacteria</taxon>
        <taxon>Bacillati</taxon>
        <taxon>Actinomycetota</taxon>
        <taxon>Actinomycetes</taxon>
        <taxon>Micrococcales</taxon>
        <taxon>Microbacteriaceae</taxon>
        <taxon>Paramicrobacterium</taxon>
    </lineage>
</organism>
<proteinExistence type="inferred from homology"/>
<evidence type="ECO:0000256" key="3">
    <source>
        <dbReference type="ARBA" id="ARBA00022679"/>
    </source>
</evidence>
<feature type="region of interest" description="Disordered" evidence="7">
    <location>
        <begin position="70"/>
        <end position="170"/>
    </location>
</feature>
<dbReference type="InterPro" id="IPR036625">
    <property type="entry name" value="E3-bd_dom_sf"/>
</dbReference>
<dbReference type="NCBIfam" id="TIGR02927">
    <property type="entry name" value="SucB_Actino"/>
    <property type="match status" value="1"/>
</dbReference>
<dbReference type="SUPFAM" id="SSF47005">
    <property type="entry name" value="Peripheral subunit-binding domain of 2-oxo acid dehydrogenase complex"/>
    <property type="match status" value="1"/>
</dbReference>
<evidence type="ECO:0000256" key="7">
    <source>
        <dbReference type="SAM" id="MobiDB-lite"/>
    </source>
</evidence>
<evidence type="ECO:0000256" key="2">
    <source>
        <dbReference type="ARBA" id="ARBA00007317"/>
    </source>
</evidence>
<dbReference type="Pfam" id="PF02817">
    <property type="entry name" value="E3_binding"/>
    <property type="match status" value="1"/>
</dbReference>
<dbReference type="Gene3D" id="3.30.559.10">
    <property type="entry name" value="Chloramphenicol acetyltransferase-like domain"/>
    <property type="match status" value="1"/>
</dbReference>
<evidence type="ECO:0000256" key="6">
    <source>
        <dbReference type="RuleBase" id="RU003423"/>
    </source>
</evidence>
<feature type="compositionally biased region" description="Low complexity" evidence="7">
    <location>
        <begin position="153"/>
        <end position="166"/>
    </location>
</feature>
<keyword evidence="4 6" id="KW-0450">Lipoyl</keyword>
<dbReference type="CDD" id="cd06849">
    <property type="entry name" value="lipoyl_domain"/>
    <property type="match status" value="1"/>
</dbReference>
<protein>
    <recommendedName>
        <fullName evidence="6">Dihydrolipoamide acetyltransferase component of pyruvate dehydrogenase complex</fullName>
        <ecNumber evidence="6">2.3.1.-</ecNumber>
    </recommendedName>
</protein>
<dbReference type="SUPFAM" id="SSF52777">
    <property type="entry name" value="CoA-dependent acyltransferases"/>
    <property type="match status" value="1"/>
</dbReference>
<feature type="domain" description="Peripheral subunit-binding (PSBD)" evidence="9">
    <location>
        <begin position="175"/>
        <end position="212"/>
    </location>
</feature>
<evidence type="ECO:0000313" key="11">
    <source>
        <dbReference type="Proteomes" id="UP000662814"/>
    </source>
</evidence>
<dbReference type="RefSeq" id="WP_166990021.1">
    <property type="nucleotide sequence ID" value="NZ_CP061169.1"/>
</dbReference>
<evidence type="ECO:0000259" key="8">
    <source>
        <dbReference type="PROSITE" id="PS50968"/>
    </source>
</evidence>
<dbReference type="EMBL" id="CP061169">
    <property type="protein sequence ID" value="QPZ40053.1"/>
    <property type="molecule type" value="Genomic_DNA"/>
</dbReference>
<evidence type="ECO:0000256" key="5">
    <source>
        <dbReference type="ARBA" id="ARBA00023315"/>
    </source>
</evidence>
<dbReference type="InterPro" id="IPR050743">
    <property type="entry name" value="2-oxoacid_DH_E2_comp"/>
</dbReference>
<dbReference type="InterPro" id="IPR000089">
    <property type="entry name" value="Biotin_lipoyl"/>
</dbReference>
<keyword evidence="11" id="KW-1185">Reference proteome</keyword>
<keyword evidence="5 6" id="KW-0012">Acyltransferase</keyword>
<feature type="domain" description="Lipoyl-binding" evidence="8">
    <location>
        <begin position="2"/>
        <end position="77"/>
    </location>
</feature>
<comment type="cofactor">
    <cofactor evidence="1 6">
        <name>(R)-lipoate</name>
        <dbReference type="ChEBI" id="CHEBI:83088"/>
    </cofactor>
</comment>
<dbReference type="Gene3D" id="4.10.320.10">
    <property type="entry name" value="E3-binding domain"/>
    <property type="match status" value="1"/>
</dbReference>
<comment type="similarity">
    <text evidence="2 6">Belongs to the 2-oxoacid dehydrogenase family.</text>
</comment>
<dbReference type="SUPFAM" id="SSF51230">
    <property type="entry name" value="Single hybrid motif"/>
    <property type="match status" value="1"/>
</dbReference>
<feature type="compositionally biased region" description="Basic and acidic residues" evidence="7">
    <location>
        <begin position="111"/>
        <end position="127"/>
    </location>
</feature>
<feature type="compositionally biased region" description="Low complexity" evidence="7">
    <location>
        <begin position="129"/>
        <end position="141"/>
    </location>
</feature>